<reference evidence="1 2" key="1">
    <citation type="journal article" date="2019" name="Emerg. Microbes Infect.">
        <title>Comprehensive subspecies identification of 175 nontuberculous mycobacteria species based on 7547 genomic profiles.</title>
        <authorList>
            <person name="Matsumoto Y."/>
            <person name="Kinjo T."/>
            <person name="Motooka D."/>
            <person name="Nabeya D."/>
            <person name="Jung N."/>
            <person name="Uechi K."/>
            <person name="Horii T."/>
            <person name="Iida T."/>
            <person name="Fujita J."/>
            <person name="Nakamura S."/>
        </authorList>
    </citation>
    <scope>NUCLEOTIDE SEQUENCE [LARGE SCALE GENOMIC DNA]</scope>
    <source>
        <strain evidence="1 2">JCM 16018</strain>
    </source>
</reference>
<gene>
    <name evidence="1" type="ORF">MSEO_15390</name>
</gene>
<organism evidence="1 2">
    <name type="scientific">Mycobacterium seoulense</name>
    <dbReference type="NCBI Taxonomy" id="386911"/>
    <lineage>
        <taxon>Bacteria</taxon>
        <taxon>Bacillati</taxon>
        <taxon>Actinomycetota</taxon>
        <taxon>Actinomycetes</taxon>
        <taxon>Mycobacteriales</taxon>
        <taxon>Mycobacteriaceae</taxon>
        <taxon>Mycobacterium</taxon>
    </lineage>
</organism>
<dbReference type="EMBL" id="AP022582">
    <property type="protein sequence ID" value="BBY01040.1"/>
    <property type="molecule type" value="Genomic_DNA"/>
</dbReference>
<keyword evidence="2" id="KW-1185">Reference proteome</keyword>
<protein>
    <submittedName>
        <fullName evidence="1">Uncharacterized protein</fullName>
    </submittedName>
</protein>
<dbReference type="KEGG" id="mseo:MSEO_15390"/>
<proteinExistence type="predicted"/>
<accession>A0A7I7NXU3</accession>
<dbReference type="AlphaFoldDB" id="A0A7I7NXU3"/>
<dbReference type="RefSeq" id="WP_232075346.1">
    <property type="nucleotide sequence ID" value="NZ_AP022582.1"/>
</dbReference>
<name>A0A7I7NXU3_9MYCO</name>
<dbReference type="Proteomes" id="UP000466632">
    <property type="component" value="Chromosome"/>
</dbReference>
<sequence length="312" mass="34162">MVAEPGHQLGKTWFALGCVARELRMGHHVLYIHYEEADAASTIERLRLLGVPDTDIETGLRFVAPNRPPHTEWLCALLQPTPTLVVHDGINEAFTLLGAEIKDVDGASEFRRRLIRPCTKAGATTLGCDHMPMMRDHARRDAYGSVHKGNALDGARILLENIEPFGRNMRGASSVYVTKDRPGRLRAHGNPTKTPGKTFMGVLVVDDMTGGPDFLLELYAPKDEQDDAPAGTVTLPELGDIVHQVIAALPNHTVDSLRKLYAAMRQADQPFRENSIKMAVDDLVIAGRLNEVRGKRGATGYQAVTTAAGENF</sequence>
<evidence type="ECO:0000313" key="1">
    <source>
        <dbReference type="EMBL" id="BBY01040.1"/>
    </source>
</evidence>
<evidence type="ECO:0000313" key="2">
    <source>
        <dbReference type="Proteomes" id="UP000466632"/>
    </source>
</evidence>